<dbReference type="PROSITE" id="PS00134">
    <property type="entry name" value="TRYPSIN_HIS"/>
    <property type="match status" value="1"/>
</dbReference>
<dbReference type="SMART" id="SM00020">
    <property type="entry name" value="Tryp_SPc"/>
    <property type="match status" value="1"/>
</dbReference>
<organism evidence="11 12">
    <name type="scientific">Zophobas morio</name>
    <dbReference type="NCBI Taxonomy" id="2755281"/>
    <lineage>
        <taxon>Eukaryota</taxon>
        <taxon>Metazoa</taxon>
        <taxon>Ecdysozoa</taxon>
        <taxon>Arthropoda</taxon>
        <taxon>Hexapoda</taxon>
        <taxon>Insecta</taxon>
        <taxon>Pterygota</taxon>
        <taxon>Neoptera</taxon>
        <taxon>Endopterygota</taxon>
        <taxon>Coleoptera</taxon>
        <taxon>Polyphaga</taxon>
        <taxon>Cucujiformia</taxon>
        <taxon>Tenebrionidae</taxon>
        <taxon>Zophobas</taxon>
    </lineage>
</organism>
<keyword evidence="3" id="KW-0645">Protease</keyword>
<dbReference type="InterPro" id="IPR043504">
    <property type="entry name" value="Peptidase_S1_PA_chymotrypsin"/>
</dbReference>
<dbReference type="GO" id="GO:0005576">
    <property type="term" value="C:extracellular region"/>
    <property type="evidence" value="ECO:0007669"/>
    <property type="project" value="UniProtKB-SubCell"/>
</dbReference>
<dbReference type="PROSITE" id="PS50240">
    <property type="entry name" value="TRYPSIN_DOM"/>
    <property type="match status" value="1"/>
</dbReference>
<keyword evidence="8" id="KW-1015">Disulfide bond</keyword>
<evidence type="ECO:0000256" key="8">
    <source>
        <dbReference type="ARBA" id="ARBA00023157"/>
    </source>
</evidence>
<evidence type="ECO:0000313" key="11">
    <source>
        <dbReference type="EMBL" id="KAJ3641440.1"/>
    </source>
</evidence>
<dbReference type="PANTHER" id="PTHR24260:SF143">
    <property type="entry name" value="SERINE PROTEASE GD-LIKE PROTEIN"/>
    <property type="match status" value="1"/>
</dbReference>
<feature type="signal peptide" evidence="9">
    <location>
        <begin position="1"/>
        <end position="20"/>
    </location>
</feature>
<sequence length="455" mass="50468">MARFWLVAVAVAALAGAVRGQRIPDNPCPDIFAYRQQRGVYFGEIVIPYDGSKSLDLAVNISMVGLYQDVKLKLDLLTPAEQILNSPVLRYRVNFPLRNVIPKITQISFNGRIFCYGPSEPVSVDGVTNLWANVIFRINQYTYNIQSGVNNPFISNNVNNYNEPSSPNVPQVTPPISEFQNVPVTTRPPKLTVEESCGLANDIQTLVLKGDKTVDNEYPWLAAMFHRQGVSYTFQCTSNLITNRHVITAAHCVWFYKAPLIAKEDILLVMGRSDLTHWATTGALIRTALEVTPHPNYKQGSGHCDVAVIKLNEEVSFKTTVRPICLWTGDTNLKRITGSKGVVAGWGKSEEVQNVVAVPRKVDMPVVSQETCLRSHADFKNLTSEMTFCAGNKDGSGPCSGDSGAGFIIKKGERWYLRGLVSTAIKNEDYSCNLDEFIVFADIAKLEDWIKVVTK</sequence>
<dbReference type="Pfam" id="PF00089">
    <property type="entry name" value="Trypsin"/>
    <property type="match status" value="1"/>
</dbReference>
<name>A0AA38HPI3_9CUCU</name>
<dbReference type="GO" id="GO:0006508">
    <property type="term" value="P:proteolysis"/>
    <property type="evidence" value="ECO:0007669"/>
    <property type="project" value="UniProtKB-KW"/>
</dbReference>
<evidence type="ECO:0000259" key="10">
    <source>
        <dbReference type="PROSITE" id="PS50240"/>
    </source>
</evidence>
<reference evidence="11" key="1">
    <citation type="journal article" date="2023" name="G3 (Bethesda)">
        <title>Whole genome assemblies of Zophobas morio and Tenebrio molitor.</title>
        <authorList>
            <person name="Kaur S."/>
            <person name="Stinson S.A."/>
            <person name="diCenzo G.C."/>
        </authorList>
    </citation>
    <scope>NUCLEOTIDE SEQUENCE</scope>
    <source>
        <strain evidence="11">QUZm001</strain>
    </source>
</reference>
<dbReference type="Gene3D" id="2.40.10.10">
    <property type="entry name" value="Trypsin-like serine proteases"/>
    <property type="match status" value="1"/>
</dbReference>
<dbReference type="PANTHER" id="PTHR24260">
    <property type="match status" value="1"/>
</dbReference>
<keyword evidence="2" id="KW-0964">Secreted</keyword>
<keyword evidence="6" id="KW-0720">Serine protease</keyword>
<evidence type="ECO:0000256" key="5">
    <source>
        <dbReference type="ARBA" id="ARBA00022801"/>
    </source>
</evidence>
<feature type="domain" description="Peptidase S1" evidence="10">
    <location>
        <begin position="207"/>
        <end position="455"/>
    </location>
</feature>
<evidence type="ECO:0000256" key="1">
    <source>
        <dbReference type="ARBA" id="ARBA00004613"/>
    </source>
</evidence>
<evidence type="ECO:0000256" key="4">
    <source>
        <dbReference type="ARBA" id="ARBA00022729"/>
    </source>
</evidence>
<evidence type="ECO:0000256" key="2">
    <source>
        <dbReference type="ARBA" id="ARBA00022525"/>
    </source>
</evidence>
<comment type="caution">
    <text evidence="11">The sequence shown here is derived from an EMBL/GenBank/DDBJ whole genome shotgun (WGS) entry which is preliminary data.</text>
</comment>
<comment type="subcellular location">
    <subcellularLocation>
        <location evidence="1">Secreted</location>
    </subcellularLocation>
</comment>
<gene>
    <name evidence="11" type="ORF">Zmor_027947</name>
</gene>
<dbReference type="AlphaFoldDB" id="A0AA38HPI3"/>
<dbReference type="EMBL" id="JALNTZ010000009">
    <property type="protein sequence ID" value="KAJ3641440.1"/>
    <property type="molecule type" value="Genomic_DNA"/>
</dbReference>
<keyword evidence="4 9" id="KW-0732">Signal</keyword>
<evidence type="ECO:0000256" key="7">
    <source>
        <dbReference type="ARBA" id="ARBA00023145"/>
    </source>
</evidence>
<keyword evidence="5" id="KW-0378">Hydrolase</keyword>
<keyword evidence="12" id="KW-1185">Reference proteome</keyword>
<dbReference type="InterPro" id="IPR018114">
    <property type="entry name" value="TRYPSIN_HIS"/>
</dbReference>
<accession>A0AA38HPI3</accession>
<dbReference type="InterPro" id="IPR031986">
    <property type="entry name" value="GD_N"/>
</dbReference>
<dbReference type="SUPFAM" id="SSF50494">
    <property type="entry name" value="Trypsin-like serine proteases"/>
    <property type="match status" value="1"/>
</dbReference>
<keyword evidence="7" id="KW-0865">Zymogen</keyword>
<dbReference type="InterPro" id="IPR051333">
    <property type="entry name" value="CLIP_Serine_Protease"/>
</dbReference>
<dbReference type="InterPro" id="IPR009003">
    <property type="entry name" value="Peptidase_S1_PA"/>
</dbReference>
<feature type="chain" id="PRO_5041295844" description="Peptidase S1 domain-containing protein" evidence="9">
    <location>
        <begin position="21"/>
        <end position="455"/>
    </location>
</feature>
<dbReference type="InterPro" id="IPR001314">
    <property type="entry name" value="Peptidase_S1A"/>
</dbReference>
<dbReference type="Pfam" id="PF16030">
    <property type="entry name" value="GD_N"/>
    <property type="match status" value="1"/>
</dbReference>
<evidence type="ECO:0000313" key="12">
    <source>
        <dbReference type="Proteomes" id="UP001168821"/>
    </source>
</evidence>
<evidence type="ECO:0000256" key="3">
    <source>
        <dbReference type="ARBA" id="ARBA00022670"/>
    </source>
</evidence>
<dbReference type="InterPro" id="IPR001254">
    <property type="entry name" value="Trypsin_dom"/>
</dbReference>
<evidence type="ECO:0000256" key="6">
    <source>
        <dbReference type="ARBA" id="ARBA00022825"/>
    </source>
</evidence>
<evidence type="ECO:0000256" key="9">
    <source>
        <dbReference type="SAM" id="SignalP"/>
    </source>
</evidence>
<dbReference type="GO" id="GO:0004252">
    <property type="term" value="F:serine-type endopeptidase activity"/>
    <property type="evidence" value="ECO:0007669"/>
    <property type="project" value="InterPro"/>
</dbReference>
<protein>
    <recommendedName>
        <fullName evidence="10">Peptidase S1 domain-containing protein</fullName>
    </recommendedName>
</protein>
<dbReference type="FunFam" id="2.40.10.10:FF:000146">
    <property type="entry name" value="Serine protease 53"/>
    <property type="match status" value="1"/>
</dbReference>
<proteinExistence type="predicted"/>
<dbReference type="CDD" id="cd00190">
    <property type="entry name" value="Tryp_SPc"/>
    <property type="match status" value="1"/>
</dbReference>
<dbReference type="PRINTS" id="PR00722">
    <property type="entry name" value="CHYMOTRYPSIN"/>
</dbReference>
<dbReference type="Proteomes" id="UP001168821">
    <property type="component" value="Unassembled WGS sequence"/>
</dbReference>